<feature type="transmembrane region" description="Helical" evidence="1">
    <location>
        <begin position="139"/>
        <end position="156"/>
    </location>
</feature>
<feature type="transmembrane region" description="Helical" evidence="1">
    <location>
        <begin position="303"/>
        <end position="327"/>
    </location>
</feature>
<feature type="domain" description="Acyltransferase 3" evidence="2">
    <location>
        <begin position="2"/>
        <end position="318"/>
    </location>
</feature>
<keyword evidence="1" id="KW-0472">Membrane</keyword>
<accession>A0A7X4GDF9</accession>
<sequence>MAMAVIWSHCFALYWGTEENEPVSLLLGGLYNAGSVGVRVFFIISGFLIAQSWIASRSRADYFAKRVKRIYPGFIVATAVCTFIVVPAYASAGWSLVTPGAVVQWAWHALTLHGEVPGADAFAGNPGQAVNGALWSIRYEAWCYVGVAVLGIAGLIRRPWTVLAVLLGVIAGKALLDIAGKQPGGGIIEAVFGWPYAWFSLAPCFLIGLLAQVYGKAIPRSPLLLAGLLAALIAAAQAGAGAGPQGRVAFDILFPFAAAYAVFYLAYSRAVNLPDAARFGDFSYGAYLYGFPIQQMVKASLGLPFAVYVVACLALSLMAGVASWNLVEQWFVRPRPPRPRRPAVAVGGMEPA</sequence>
<dbReference type="PANTHER" id="PTHR23028:SF53">
    <property type="entry name" value="ACYL_TRANSF_3 DOMAIN-CONTAINING PROTEIN"/>
    <property type="match status" value="1"/>
</dbReference>
<dbReference type="InterPro" id="IPR050879">
    <property type="entry name" value="Acyltransferase_3"/>
</dbReference>
<keyword evidence="3" id="KW-0808">Transferase</keyword>
<evidence type="ECO:0000256" key="1">
    <source>
        <dbReference type="SAM" id="Phobius"/>
    </source>
</evidence>
<evidence type="ECO:0000313" key="4">
    <source>
        <dbReference type="Proteomes" id="UP000465810"/>
    </source>
</evidence>
<name>A0A7X4GDF9_9SPHN</name>
<proteinExistence type="predicted"/>
<keyword evidence="3" id="KW-0012">Acyltransferase</keyword>
<feature type="transmembrane region" description="Helical" evidence="1">
    <location>
        <begin position="70"/>
        <end position="90"/>
    </location>
</feature>
<evidence type="ECO:0000259" key="2">
    <source>
        <dbReference type="Pfam" id="PF01757"/>
    </source>
</evidence>
<reference evidence="3 4" key="1">
    <citation type="submission" date="2019-12" db="EMBL/GenBank/DDBJ databases">
        <authorList>
            <person name="Feng G."/>
            <person name="Zhu H."/>
        </authorList>
    </citation>
    <scope>NUCLEOTIDE SEQUENCE [LARGE SCALE GENOMIC DNA]</scope>
    <source>
        <strain evidence="3 4">FGD1</strain>
    </source>
</reference>
<feature type="transmembrane region" description="Helical" evidence="1">
    <location>
        <begin position="192"/>
        <end position="211"/>
    </location>
</feature>
<dbReference type="AlphaFoldDB" id="A0A7X4GDF9"/>
<dbReference type="GO" id="GO:0016747">
    <property type="term" value="F:acyltransferase activity, transferring groups other than amino-acyl groups"/>
    <property type="evidence" value="ECO:0007669"/>
    <property type="project" value="InterPro"/>
</dbReference>
<feature type="transmembrane region" description="Helical" evidence="1">
    <location>
        <begin position="163"/>
        <end position="180"/>
    </location>
</feature>
<dbReference type="Proteomes" id="UP000465810">
    <property type="component" value="Unassembled WGS sequence"/>
</dbReference>
<dbReference type="Pfam" id="PF01757">
    <property type="entry name" value="Acyl_transf_3"/>
    <property type="match status" value="1"/>
</dbReference>
<evidence type="ECO:0000313" key="3">
    <source>
        <dbReference type="EMBL" id="MYL96598.1"/>
    </source>
</evidence>
<dbReference type="InterPro" id="IPR002656">
    <property type="entry name" value="Acyl_transf_3_dom"/>
</dbReference>
<feature type="transmembrane region" description="Helical" evidence="1">
    <location>
        <begin position="248"/>
        <end position="267"/>
    </location>
</feature>
<dbReference type="GO" id="GO:0009103">
    <property type="term" value="P:lipopolysaccharide biosynthetic process"/>
    <property type="evidence" value="ECO:0007669"/>
    <property type="project" value="TreeGrafter"/>
</dbReference>
<dbReference type="GO" id="GO:0016020">
    <property type="term" value="C:membrane"/>
    <property type="evidence" value="ECO:0007669"/>
    <property type="project" value="TreeGrafter"/>
</dbReference>
<organism evidence="3 4">
    <name type="scientific">Novosphingobium silvae</name>
    <dbReference type="NCBI Taxonomy" id="2692619"/>
    <lineage>
        <taxon>Bacteria</taxon>
        <taxon>Pseudomonadati</taxon>
        <taxon>Pseudomonadota</taxon>
        <taxon>Alphaproteobacteria</taxon>
        <taxon>Sphingomonadales</taxon>
        <taxon>Sphingomonadaceae</taxon>
        <taxon>Novosphingobium</taxon>
    </lineage>
</organism>
<keyword evidence="1" id="KW-0812">Transmembrane</keyword>
<keyword evidence="4" id="KW-1185">Reference proteome</keyword>
<feature type="transmembrane region" description="Helical" evidence="1">
    <location>
        <begin position="30"/>
        <end position="50"/>
    </location>
</feature>
<dbReference type="EMBL" id="WVTD01000001">
    <property type="protein sequence ID" value="MYL96598.1"/>
    <property type="molecule type" value="Genomic_DNA"/>
</dbReference>
<dbReference type="PANTHER" id="PTHR23028">
    <property type="entry name" value="ACETYLTRANSFERASE"/>
    <property type="match status" value="1"/>
</dbReference>
<protein>
    <submittedName>
        <fullName evidence="3">Acyltransferase family protein</fullName>
    </submittedName>
</protein>
<comment type="caution">
    <text evidence="3">The sequence shown here is derived from an EMBL/GenBank/DDBJ whole genome shotgun (WGS) entry which is preliminary data.</text>
</comment>
<feature type="transmembrane region" description="Helical" evidence="1">
    <location>
        <begin position="223"/>
        <end position="242"/>
    </location>
</feature>
<keyword evidence="1" id="KW-1133">Transmembrane helix</keyword>
<gene>
    <name evidence="3" type="ORF">GR702_02260</name>
</gene>